<dbReference type="AlphaFoldDB" id="A0A367PCP0"/>
<evidence type="ECO:0000313" key="1">
    <source>
        <dbReference type="EMBL" id="RCJ05651.1"/>
    </source>
</evidence>
<comment type="caution">
    <text evidence="1">The sequence shown here is derived from an EMBL/GenBank/DDBJ whole genome shotgun (WGS) entry which is preliminary data.</text>
</comment>
<dbReference type="EMBL" id="QDHA01000068">
    <property type="protein sequence ID" value="RCJ05651.1"/>
    <property type="molecule type" value="Genomic_DNA"/>
</dbReference>
<organism evidence="1 2">
    <name type="scientific">Cupriavidus necator</name>
    <name type="common">Alcaligenes eutrophus</name>
    <name type="synonym">Ralstonia eutropha</name>
    <dbReference type="NCBI Taxonomy" id="106590"/>
    <lineage>
        <taxon>Bacteria</taxon>
        <taxon>Pseudomonadati</taxon>
        <taxon>Pseudomonadota</taxon>
        <taxon>Betaproteobacteria</taxon>
        <taxon>Burkholderiales</taxon>
        <taxon>Burkholderiaceae</taxon>
        <taxon>Cupriavidus</taxon>
    </lineage>
</organism>
<proteinExistence type="predicted"/>
<evidence type="ECO:0000313" key="2">
    <source>
        <dbReference type="Proteomes" id="UP000253501"/>
    </source>
</evidence>
<name>A0A367PCP0_CUPNE</name>
<accession>A0A367PCP0</accession>
<sequence length="86" mass="10294">MKTTCWYGDQCRSSCRRETTGHFVESVVNQVVSKRFVKRQQMAWRPRHAHNLLQIRTAVLNKGSSYFPCIFWRYAQKMAYLSRAYK</sequence>
<protein>
    <submittedName>
        <fullName evidence="1">Uncharacterized protein</fullName>
    </submittedName>
</protein>
<dbReference type="Proteomes" id="UP000253501">
    <property type="component" value="Unassembled WGS sequence"/>
</dbReference>
<reference evidence="1 2" key="1">
    <citation type="submission" date="2018-04" db="EMBL/GenBank/DDBJ databases">
        <title>Cupriavidus necator CR12 genome sequencing and assembly.</title>
        <authorList>
            <person name="Ben Fekih I."/>
            <person name="Mazhar H.S."/>
            <person name="Bello S.K."/>
            <person name="Rensing C."/>
        </authorList>
    </citation>
    <scope>NUCLEOTIDE SEQUENCE [LARGE SCALE GENOMIC DNA]</scope>
    <source>
        <strain evidence="1 2">CR12</strain>
    </source>
</reference>
<gene>
    <name evidence="1" type="ORF">DDK22_25730</name>
</gene>